<name>A0A0D8ZYQ9_9CYAN</name>
<keyword evidence="2" id="KW-1185">Reference proteome</keyword>
<reference evidence="1 2" key="1">
    <citation type="submission" date="2015-02" db="EMBL/GenBank/DDBJ databases">
        <title>Draft genome of a novel marine cyanobacterium (Chroococcales) isolated from South Atlantic Ocean.</title>
        <authorList>
            <person name="Rigonato J."/>
            <person name="Alvarenga D.O."/>
            <person name="Branco L.H."/>
            <person name="Varani A.M."/>
            <person name="Brandini F.P."/>
            <person name="Fiore M.F."/>
        </authorList>
    </citation>
    <scope>NUCLEOTIDE SEQUENCE [LARGE SCALE GENOMIC DNA]</scope>
    <source>
        <strain evidence="1 2">CENA595</strain>
    </source>
</reference>
<proteinExistence type="predicted"/>
<comment type="caution">
    <text evidence="1">The sequence shown here is derived from an EMBL/GenBank/DDBJ whole genome shotgun (WGS) entry which is preliminary data.</text>
</comment>
<sequence length="61" mass="6939">MHVQNNNCPCCGTPLLRHIRQRGIYWFCTSCWQEVPIIAVSRLPIKEEITTKAQPTVATKG</sequence>
<dbReference type="OrthoDB" id="495562at2"/>
<evidence type="ECO:0008006" key="3">
    <source>
        <dbReference type="Google" id="ProtNLM"/>
    </source>
</evidence>
<organism evidence="1 2">
    <name type="scientific">Aliterella atlantica CENA595</name>
    <dbReference type="NCBI Taxonomy" id="1618023"/>
    <lineage>
        <taxon>Bacteria</taxon>
        <taxon>Bacillati</taxon>
        <taxon>Cyanobacteriota</taxon>
        <taxon>Cyanophyceae</taxon>
        <taxon>Chroococcidiopsidales</taxon>
        <taxon>Aliterellaceae</taxon>
        <taxon>Aliterella</taxon>
    </lineage>
</organism>
<dbReference type="RefSeq" id="WP_045052942.1">
    <property type="nucleotide sequence ID" value="NZ_CAWMDP010000017.1"/>
</dbReference>
<dbReference type="Proteomes" id="UP000032452">
    <property type="component" value="Unassembled WGS sequence"/>
</dbReference>
<dbReference type="AlphaFoldDB" id="A0A0D8ZYQ9"/>
<gene>
    <name evidence="1" type="ORF">UH38_02200</name>
</gene>
<accession>A0A0D8ZYQ9</accession>
<evidence type="ECO:0000313" key="2">
    <source>
        <dbReference type="Proteomes" id="UP000032452"/>
    </source>
</evidence>
<evidence type="ECO:0000313" key="1">
    <source>
        <dbReference type="EMBL" id="KJH73589.1"/>
    </source>
</evidence>
<dbReference type="EMBL" id="JYON01000001">
    <property type="protein sequence ID" value="KJH73589.1"/>
    <property type="molecule type" value="Genomic_DNA"/>
</dbReference>
<protein>
    <recommendedName>
        <fullName evidence="3">FPG-type domain-containing protein</fullName>
    </recommendedName>
</protein>
<dbReference type="STRING" id="1618023.UH38_02200"/>